<keyword evidence="2" id="KW-1133">Transmembrane helix</keyword>
<dbReference type="PANTHER" id="PTHR37451:SF1">
    <property type="entry name" value="MARVEL DOMAIN-CONTAINING PROTEIN"/>
    <property type="match status" value="1"/>
</dbReference>
<sequence length="234" mass="25620">MTTTTTTGTQGLTATGVPALPFFLTIIRGVIIVFSLGALIAAAYNLSLFGGASYYLSGYSGPAGFIIFDAIFTFLIVGGMLVSEFFAPQLYFRIAFIIALILDAIFWLSAWAWAASVASSFYSYYNSYDGYYRSNTLDGYGGSLAACAALGAVVWVLIIVTIVFFVKSCMASPQSQTYSPRTEVQAELGEPKPEGQQIPPQQYPPQQYPPQQYPPQQYPPQQYPPQQYPPQPQQ</sequence>
<protein>
    <recommendedName>
        <fullName evidence="5">MARVEL domain-containing protein</fullName>
    </recommendedName>
</protein>
<feature type="transmembrane region" description="Helical" evidence="2">
    <location>
        <begin position="63"/>
        <end position="82"/>
    </location>
</feature>
<proteinExistence type="predicted"/>
<gene>
    <name evidence="3" type="ORF">EDB81DRAFT_762181</name>
</gene>
<feature type="transmembrane region" description="Helical" evidence="2">
    <location>
        <begin position="142"/>
        <end position="166"/>
    </location>
</feature>
<dbReference type="OrthoDB" id="5223409at2759"/>
<keyword evidence="4" id="KW-1185">Reference proteome</keyword>
<dbReference type="PANTHER" id="PTHR37451">
    <property type="entry name" value="MARVEL DOMAIN"/>
    <property type="match status" value="1"/>
</dbReference>
<accession>A0A9P9EDW3</accession>
<dbReference type="Proteomes" id="UP000738349">
    <property type="component" value="Unassembled WGS sequence"/>
</dbReference>
<dbReference type="EMBL" id="JAGMUV010000013">
    <property type="protein sequence ID" value="KAH7136515.1"/>
    <property type="molecule type" value="Genomic_DNA"/>
</dbReference>
<feature type="region of interest" description="Disordered" evidence="1">
    <location>
        <begin position="179"/>
        <end position="234"/>
    </location>
</feature>
<comment type="caution">
    <text evidence="3">The sequence shown here is derived from an EMBL/GenBank/DDBJ whole genome shotgun (WGS) entry which is preliminary data.</text>
</comment>
<evidence type="ECO:0000256" key="2">
    <source>
        <dbReference type="SAM" id="Phobius"/>
    </source>
</evidence>
<keyword evidence="2" id="KW-0472">Membrane</keyword>
<feature type="transmembrane region" description="Helical" evidence="2">
    <location>
        <begin position="94"/>
        <end position="122"/>
    </location>
</feature>
<organism evidence="3 4">
    <name type="scientific">Dactylonectria macrodidyma</name>
    <dbReference type="NCBI Taxonomy" id="307937"/>
    <lineage>
        <taxon>Eukaryota</taxon>
        <taxon>Fungi</taxon>
        <taxon>Dikarya</taxon>
        <taxon>Ascomycota</taxon>
        <taxon>Pezizomycotina</taxon>
        <taxon>Sordariomycetes</taxon>
        <taxon>Hypocreomycetidae</taxon>
        <taxon>Hypocreales</taxon>
        <taxon>Nectriaceae</taxon>
        <taxon>Dactylonectria</taxon>
    </lineage>
</organism>
<reference evidence="3" key="1">
    <citation type="journal article" date="2021" name="Nat. Commun.">
        <title>Genetic determinants of endophytism in the Arabidopsis root mycobiome.</title>
        <authorList>
            <person name="Mesny F."/>
            <person name="Miyauchi S."/>
            <person name="Thiergart T."/>
            <person name="Pickel B."/>
            <person name="Atanasova L."/>
            <person name="Karlsson M."/>
            <person name="Huettel B."/>
            <person name="Barry K.W."/>
            <person name="Haridas S."/>
            <person name="Chen C."/>
            <person name="Bauer D."/>
            <person name="Andreopoulos W."/>
            <person name="Pangilinan J."/>
            <person name="LaButti K."/>
            <person name="Riley R."/>
            <person name="Lipzen A."/>
            <person name="Clum A."/>
            <person name="Drula E."/>
            <person name="Henrissat B."/>
            <person name="Kohler A."/>
            <person name="Grigoriev I.V."/>
            <person name="Martin F.M."/>
            <person name="Hacquard S."/>
        </authorList>
    </citation>
    <scope>NUCLEOTIDE SEQUENCE</scope>
    <source>
        <strain evidence="3">MPI-CAGE-AT-0147</strain>
    </source>
</reference>
<feature type="compositionally biased region" description="Pro residues" evidence="1">
    <location>
        <begin position="201"/>
        <end position="234"/>
    </location>
</feature>
<evidence type="ECO:0000313" key="4">
    <source>
        <dbReference type="Proteomes" id="UP000738349"/>
    </source>
</evidence>
<dbReference type="AlphaFoldDB" id="A0A9P9EDW3"/>
<name>A0A9P9EDW3_9HYPO</name>
<evidence type="ECO:0000256" key="1">
    <source>
        <dbReference type="SAM" id="MobiDB-lite"/>
    </source>
</evidence>
<feature type="transmembrane region" description="Helical" evidence="2">
    <location>
        <begin position="20"/>
        <end position="43"/>
    </location>
</feature>
<keyword evidence="2" id="KW-0812">Transmembrane</keyword>
<evidence type="ECO:0000313" key="3">
    <source>
        <dbReference type="EMBL" id="KAH7136515.1"/>
    </source>
</evidence>
<evidence type="ECO:0008006" key="5">
    <source>
        <dbReference type="Google" id="ProtNLM"/>
    </source>
</evidence>